<organism evidence="1 2">
    <name type="scientific">Bacillus manliponensis</name>
    <dbReference type="NCBI Taxonomy" id="574376"/>
    <lineage>
        <taxon>Bacteria</taxon>
        <taxon>Bacillati</taxon>
        <taxon>Bacillota</taxon>
        <taxon>Bacilli</taxon>
        <taxon>Bacillales</taxon>
        <taxon>Bacillaceae</taxon>
        <taxon>Bacillus</taxon>
        <taxon>Bacillus cereus group</taxon>
    </lineage>
</organism>
<keyword evidence="2" id="KW-1185">Reference proteome</keyword>
<dbReference type="RefSeq" id="WP_034643629.1">
    <property type="nucleotide sequence ID" value="NZ_CBCSJC010000026.1"/>
</dbReference>
<comment type="caution">
    <text evidence="1">The sequence shown here is derived from an EMBL/GenBank/DDBJ whole genome shotgun (WGS) entry which is preliminary data.</text>
</comment>
<accession>A0A073K4Z6</accession>
<dbReference type="EMBL" id="JOTN01000032">
    <property type="protein sequence ID" value="KEK17343.1"/>
    <property type="molecule type" value="Genomic_DNA"/>
</dbReference>
<evidence type="ECO:0000313" key="2">
    <source>
        <dbReference type="Proteomes" id="UP000027822"/>
    </source>
</evidence>
<sequence>MTSKVIATIRSIVESDSIVAANLSKYEGYPALTFQTAQSDMQMPYVIMRIESNNPDDVAVVDRMVLNLDVYCNHGDYEKADTVATQIEKLLDREASLLREAGILTIHRMGRTPIPDEDPSVIHINLKFLVRTTRMDLYEKEDLHNES</sequence>
<name>A0A073K4Z6_9BACI</name>
<dbReference type="Proteomes" id="UP000027822">
    <property type="component" value="Unassembled WGS sequence"/>
</dbReference>
<proteinExistence type="predicted"/>
<dbReference type="OrthoDB" id="2936842at2"/>
<gene>
    <name evidence="1" type="ORF">BAMA_15765</name>
</gene>
<evidence type="ECO:0000313" key="1">
    <source>
        <dbReference type="EMBL" id="KEK17343.1"/>
    </source>
</evidence>
<protein>
    <submittedName>
        <fullName evidence="1">Uncharacterized protein</fullName>
    </submittedName>
</protein>
<dbReference type="STRING" id="574376.BAMA_15765"/>
<dbReference type="AlphaFoldDB" id="A0A073K4Z6"/>
<reference evidence="1 2" key="1">
    <citation type="submission" date="2014-06" db="EMBL/GenBank/DDBJ databases">
        <title>Draft genome sequence of Bacillus manliponensis JCM 15802 (MCCC 1A00708).</title>
        <authorList>
            <person name="Lai Q."/>
            <person name="Liu Y."/>
            <person name="Shao Z."/>
        </authorList>
    </citation>
    <scope>NUCLEOTIDE SEQUENCE [LARGE SCALE GENOMIC DNA]</scope>
    <source>
        <strain evidence="1 2">JCM 15802</strain>
    </source>
</reference>